<dbReference type="InterPro" id="IPR011251">
    <property type="entry name" value="Luciferase-like_dom"/>
</dbReference>
<dbReference type="HOGENOM" id="CLU_027853_8_0_11"/>
<dbReference type="PANTHER" id="PTHR30137">
    <property type="entry name" value="LUCIFERASE-LIKE MONOOXYGENASE"/>
    <property type="match status" value="1"/>
</dbReference>
<dbReference type="InterPro" id="IPR050766">
    <property type="entry name" value="Bact_Lucif_Oxidored"/>
</dbReference>
<sequence>MKNVSFGLDTFGDNAIDLQGNPVSPAQTLRNIIDEAKMAEKVGVDIIGIGEHHREEYSVSAPDIVMTAILASTERLKVTSSVTVLSSDDPVRLFERYSTMNALSNGRAEITLGRGSFIESFPLFGFDLQDYEQLFSERLDLFAKILEADSRGQGVTWHGETRSALENQMLYPPTENGIHAWVAVGGSPESVVRAAKYRFPLMLAIIGGAPERFRPYVDLYKRANEQFGQPQKPIGVHSPGLIAATDEEARELALNDWLELQRKIGAERGWAPADAMQFEREIDHGSLYIGSPETVAKKIAKTISVLDLDRFTLKYASGQTPHEYLLKSIELYGTEVIPLVKDILTKQA</sequence>
<dbReference type="GO" id="GO:0016705">
    <property type="term" value="F:oxidoreductase activity, acting on paired donors, with incorporation or reduction of molecular oxygen"/>
    <property type="evidence" value="ECO:0007669"/>
    <property type="project" value="InterPro"/>
</dbReference>
<evidence type="ECO:0000256" key="2">
    <source>
        <dbReference type="ARBA" id="ARBA00023033"/>
    </source>
</evidence>
<evidence type="ECO:0000313" key="5">
    <source>
        <dbReference type="Proteomes" id="UP000034037"/>
    </source>
</evidence>
<dbReference type="Gene3D" id="3.20.20.30">
    <property type="entry name" value="Luciferase-like domain"/>
    <property type="match status" value="1"/>
</dbReference>
<dbReference type="InterPro" id="IPR022290">
    <property type="entry name" value="LLM_Atu2307-like"/>
</dbReference>
<evidence type="ECO:0000313" key="4">
    <source>
        <dbReference type="EMBL" id="AKF27911.1"/>
    </source>
</evidence>
<evidence type="ECO:0000259" key="3">
    <source>
        <dbReference type="Pfam" id="PF00296"/>
    </source>
</evidence>
<proteinExistence type="predicted"/>
<dbReference type="Pfam" id="PF00296">
    <property type="entry name" value="Bac_luciferase"/>
    <property type="match status" value="1"/>
</dbReference>
<reference evidence="4 5" key="1">
    <citation type="submission" date="2015-04" db="EMBL/GenBank/DDBJ databases">
        <title>Complete Genome Sequence of Brevibacterium flavum ATCC 15168.</title>
        <authorList>
            <person name="Ahn J."/>
            <person name="Park G."/>
            <person name="Jeon W."/>
            <person name="Jang Y."/>
            <person name="Jang M."/>
            <person name="Lee H."/>
            <person name="Lee H."/>
        </authorList>
    </citation>
    <scope>NUCLEOTIDE SEQUENCE [LARGE SCALE GENOMIC DNA]</scope>
    <source>
        <strain evidence="4 5">ATCC 15168</strain>
    </source>
</reference>
<dbReference type="AlphaFoldDB" id="A0A0F6WR50"/>
<name>A0A0F6WR50_9CORY</name>
<protein>
    <submittedName>
        <fullName evidence="4">Luciferase</fullName>
    </submittedName>
</protein>
<organism evidence="4 5">
    <name type="scientific">[Brevibacterium] flavum</name>
    <dbReference type="NCBI Taxonomy" id="92706"/>
    <lineage>
        <taxon>Bacteria</taxon>
        <taxon>Bacillati</taxon>
        <taxon>Actinomycetota</taxon>
        <taxon>Actinomycetes</taxon>
        <taxon>Mycobacteriales</taxon>
        <taxon>Corynebacteriaceae</taxon>
        <taxon>Corynebacterium</taxon>
    </lineage>
</organism>
<dbReference type="SUPFAM" id="SSF51679">
    <property type="entry name" value="Bacterial luciferase-like"/>
    <property type="match status" value="1"/>
</dbReference>
<keyword evidence="5" id="KW-1185">Reference proteome</keyword>
<feature type="domain" description="Luciferase-like" evidence="3">
    <location>
        <begin position="20"/>
        <end position="301"/>
    </location>
</feature>
<evidence type="ECO:0000256" key="1">
    <source>
        <dbReference type="ARBA" id="ARBA00023002"/>
    </source>
</evidence>
<keyword evidence="2" id="KW-0503">Monooxygenase</keyword>
<accession>A0A0F6WR50</accession>
<dbReference type="RefSeq" id="WP_003862021.1">
    <property type="nucleotide sequence ID" value="NZ_CP011309.1"/>
</dbReference>
<dbReference type="GO" id="GO:0004497">
    <property type="term" value="F:monooxygenase activity"/>
    <property type="evidence" value="ECO:0007669"/>
    <property type="project" value="UniProtKB-KW"/>
</dbReference>
<dbReference type="PATRIC" id="fig|92706.3.peg.2157"/>
<dbReference type="EMBL" id="CP011309">
    <property type="protein sequence ID" value="AKF27911.1"/>
    <property type="molecule type" value="Genomic_DNA"/>
</dbReference>
<dbReference type="InterPro" id="IPR036661">
    <property type="entry name" value="Luciferase-like_sf"/>
</dbReference>
<dbReference type="PANTHER" id="PTHR30137:SF8">
    <property type="entry name" value="BLR5498 PROTEIN"/>
    <property type="match status" value="1"/>
</dbReference>
<dbReference type="GO" id="GO:0005829">
    <property type="term" value="C:cytosol"/>
    <property type="evidence" value="ECO:0007669"/>
    <property type="project" value="TreeGrafter"/>
</dbReference>
<gene>
    <name evidence="4" type="ORF">YH66_10280</name>
</gene>
<dbReference type="Proteomes" id="UP000034037">
    <property type="component" value="Chromosome"/>
</dbReference>
<keyword evidence="1" id="KW-0560">Oxidoreductase</keyword>
<dbReference type="NCBIfam" id="TIGR03858">
    <property type="entry name" value="LLM_2I7G"/>
    <property type="match status" value="1"/>
</dbReference>